<name>A0A1H7MKB4_9GAMM</name>
<keyword evidence="3" id="KW-1185">Reference proteome</keyword>
<sequence>MKALVQLFINTVLSIGIFVGCCAVIALLLVMLRFPLLLLAVLLTGWIWVKLKSLLTKQSN</sequence>
<organism evidence="2 3">
    <name type="scientific">Atopomonas hussainii</name>
    <dbReference type="NCBI Taxonomy" id="1429083"/>
    <lineage>
        <taxon>Bacteria</taxon>
        <taxon>Pseudomonadati</taxon>
        <taxon>Pseudomonadota</taxon>
        <taxon>Gammaproteobacteria</taxon>
        <taxon>Pseudomonadales</taxon>
        <taxon>Pseudomonadaceae</taxon>
        <taxon>Atopomonas</taxon>
    </lineage>
</organism>
<dbReference type="Proteomes" id="UP000185766">
    <property type="component" value="Unassembled WGS sequence"/>
</dbReference>
<reference evidence="2 3" key="1">
    <citation type="submission" date="2016-10" db="EMBL/GenBank/DDBJ databases">
        <authorList>
            <person name="de Groot N.N."/>
        </authorList>
    </citation>
    <scope>NUCLEOTIDE SEQUENCE [LARGE SCALE GENOMIC DNA]</scope>
    <source>
        <strain evidence="2 3">JCM 19513</strain>
    </source>
</reference>
<evidence type="ECO:0000313" key="2">
    <source>
        <dbReference type="EMBL" id="SEL11726.1"/>
    </source>
</evidence>
<feature type="transmembrane region" description="Helical" evidence="1">
    <location>
        <begin position="34"/>
        <end position="51"/>
    </location>
</feature>
<dbReference type="RefSeq" id="WP_074867524.1">
    <property type="nucleotide sequence ID" value="NZ_FOAS01000008.1"/>
</dbReference>
<gene>
    <name evidence="2" type="ORF">SAMN05216214_108105</name>
</gene>
<dbReference type="EMBL" id="FOAS01000008">
    <property type="protein sequence ID" value="SEL11726.1"/>
    <property type="molecule type" value="Genomic_DNA"/>
</dbReference>
<keyword evidence="1" id="KW-0812">Transmembrane</keyword>
<evidence type="ECO:0000313" key="3">
    <source>
        <dbReference type="Proteomes" id="UP000185766"/>
    </source>
</evidence>
<accession>A0A1H7MKB4</accession>
<protein>
    <submittedName>
        <fullName evidence="2">Uncharacterized protein</fullName>
    </submittedName>
</protein>
<dbReference type="PROSITE" id="PS51257">
    <property type="entry name" value="PROKAR_LIPOPROTEIN"/>
    <property type="match status" value="1"/>
</dbReference>
<dbReference type="AlphaFoldDB" id="A0A1H7MKB4"/>
<feature type="transmembrane region" description="Helical" evidence="1">
    <location>
        <begin position="7"/>
        <end position="28"/>
    </location>
</feature>
<keyword evidence="1" id="KW-0472">Membrane</keyword>
<keyword evidence="1" id="KW-1133">Transmembrane helix</keyword>
<proteinExistence type="predicted"/>
<evidence type="ECO:0000256" key="1">
    <source>
        <dbReference type="SAM" id="Phobius"/>
    </source>
</evidence>